<dbReference type="Proteomes" id="UP001489719">
    <property type="component" value="Unassembled WGS sequence"/>
</dbReference>
<reference evidence="2" key="1">
    <citation type="journal article" date="2024" name="Front. Bioeng. Biotechnol.">
        <title>Genome-scale model development and genomic sequencing of the oleaginous clade Lipomyces.</title>
        <authorList>
            <person name="Czajka J.J."/>
            <person name="Han Y."/>
            <person name="Kim J."/>
            <person name="Mondo S.J."/>
            <person name="Hofstad B.A."/>
            <person name="Robles A."/>
            <person name="Haridas S."/>
            <person name="Riley R."/>
            <person name="LaButti K."/>
            <person name="Pangilinan J."/>
            <person name="Andreopoulos W."/>
            <person name="Lipzen A."/>
            <person name="Yan J."/>
            <person name="Wang M."/>
            <person name="Ng V."/>
            <person name="Grigoriev I.V."/>
            <person name="Spatafora J.W."/>
            <person name="Magnuson J.K."/>
            <person name="Baker S.E."/>
            <person name="Pomraning K.R."/>
        </authorList>
    </citation>
    <scope>NUCLEOTIDE SEQUENCE [LARGE SCALE GENOMIC DNA]</scope>
    <source>
        <strain evidence="2">CBS 10300</strain>
    </source>
</reference>
<accession>A0ACC3TEM4</accession>
<name>A0ACC3TEM4_9ASCO</name>
<evidence type="ECO:0000313" key="1">
    <source>
        <dbReference type="EMBL" id="KAK9319648.1"/>
    </source>
</evidence>
<keyword evidence="2" id="KW-1185">Reference proteome</keyword>
<gene>
    <name evidence="1" type="ORF">V1517DRAFT_331816</name>
</gene>
<protein>
    <submittedName>
        <fullName evidence="1">Uncharacterized protein</fullName>
    </submittedName>
</protein>
<evidence type="ECO:0000313" key="2">
    <source>
        <dbReference type="Proteomes" id="UP001489719"/>
    </source>
</evidence>
<comment type="caution">
    <text evidence="1">The sequence shown here is derived from an EMBL/GenBank/DDBJ whole genome shotgun (WGS) entry which is preliminary data.</text>
</comment>
<proteinExistence type="predicted"/>
<sequence>MTNIAAPPPGIYVPVPTFFVSKGSTSYKNTFAPALDLETQLAHSVYLAKAGIRGLVLLGSTGEAVHLTRSERTQLVSYVKEGLAKNGFDDFPLIVGTASNSVDETVTILTEARESGGGWGMVLVPSYFASCVTQRGIIDWYTAVADMSPIPIMIYYYPGVSNNVVVTPETISKLAAHPKIVGAKFSHGNISHHIIVAQNPVVKRSGFRVFTGLGQQLLPVLAVGCAGAIDGLAAFFPKSVLYIFNLVQEGKWDKANEIQYLVSSAEELIVKFGTVGIKEAVSRVLGFGDSDGCRPPLNGGFPDNDLEWEKWWPVMAPLVKLEASL</sequence>
<organism evidence="1 2">
    <name type="scientific">Lipomyces orientalis</name>
    <dbReference type="NCBI Taxonomy" id="1233043"/>
    <lineage>
        <taxon>Eukaryota</taxon>
        <taxon>Fungi</taxon>
        <taxon>Dikarya</taxon>
        <taxon>Ascomycota</taxon>
        <taxon>Saccharomycotina</taxon>
        <taxon>Lipomycetes</taxon>
        <taxon>Lipomycetales</taxon>
        <taxon>Lipomycetaceae</taxon>
        <taxon>Lipomyces</taxon>
    </lineage>
</organism>
<dbReference type="EMBL" id="MU970171">
    <property type="protein sequence ID" value="KAK9319648.1"/>
    <property type="molecule type" value="Genomic_DNA"/>
</dbReference>